<organism evidence="1 2">
    <name type="scientific">Thalassococcus lentus</name>
    <dbReference type="NCBI Taxonomy" id="1210524"/>
    <lineage>
        <taxon>Bacteria</taxon>
        <taxon>Pseudomonadati</taxon>
        <taxon>Pseudomonadota</taxon>
        <taxon>Alphaproteobacteria</taxon>
        <taxon>Rhodobacterales</taxon>
        <taxon>Roseobacteraceae</taxon>
        <taxon>Thalassococcus</taxon>
    </lineage>
</organism>
<dbReference type="InterPro" id="IPR014710">
    <property type="entry name" value="RmlC-like_jellyroll"/>
</dbReference>
<dbReference type="EMBL" id="JAQIOY010000003">
    <property type="protein sequence ID" value="MDA7425315.1"/>
    <property type="molecule type" value="Genomic_DNA"/>
</dbReference>
<sequence>MNCATHALNGSHPHYHLIRHAKMDLRTFLMQSPDLSDLVGAGDFASEWKQERLNRGAHLARQEQPETNEFVLLEGCLVSSICDQDGKEVCVGFYVGPCVVTPNIARTRNGMSLVSIVATTDALLNRIDSDLLSNWMISSEPVRNWANGVLRDALSRKVDREWCLAALKGAERLTWFRQAFPGYEDIFVHTLIASFLGITPVTMSRLRGGVKH</sequence>
<dbReference type="InterPro" id="IPR018490">
    <property type="entry name" value="cNMP-bd_dom_sf"/>
</dbReference>
<protein>
    <submittedName>
        <fullName evidence="1">Crp/Fnr family transcriptional regulator</fullName>
    </submittedName>
</protein>
<reference evidence="1 2" key="1">
    <citation type="submission" date="2023-01" db="EMBL/GenBank/DDBJ databases">
        <title>Thalassococcus onchidii sp. nov., isolated from a marine invertebrate from the South China Sea.</title>
        <authorList>
            <person name="Xu S."/>
            <person name="Liu Z."/>
            <person name="Xu Y."/>
        </authorList>
    </citation>
    <scope>NUCLEOTIDE SEQUENCE [LARGE SCALE GENOMIC DNA]</scope>
    <source>
        <strain evidence="1 2">KCTC 32084</strain>
    </source>
</reference>
<dbReference type="Proteomes" id="UP001210720">
    <property type="component" value="Unassembled WGS sequence"/>
</dbReference>
<gene>
    <name evidence="1" type="ORF">PFY00_11295</name>
</gene>
<dbReference type="RefSeq" id="WP_271432655.1">
    <property type="nucleotide sequence ID" value="NZ_JAQIOY010000003.1"/>
</dbReference>
<evidence type="ECO:0000313" key="2">
    <source>
        <dbReference type="Proteomes" id="UP001210720"/>
    </source>
</evidence>
<name>A0ABT4XTY2_9RHOB</name>
<accession>A0ABT4XTY2</accession>
<proteinExistence type="predicted"/>
<dbReference type="SUPFAM" id="SSF51206">
    <property type="entry name" value="cAMP-binding domain-like"/>
    <property type="match status" value="1"/>
</dbReference>
<evidence type="ECO:0000313" key="1">
    <source>
        <dbReference type="EMBL" id="MDA7425315.1"/>
    </source>
</evidence>
<keyword evidence="2" id="KW-1185">Reference proteome</keyword>
<comment type="caution">
    <text evidence="1">The sequence shown here is derived from an EMBL/GenBank/DDBJ whole genome shotgun (WGS) entry which is preliminary data.</text>
</comment>
<dbReference type="Gene3D" id="2.60.120.10">
    <property type="entry name" value="Jelly Rolls"/>
    <property type="match status" value="1"/>
</dbReference>